<sequence>THPNIQSVQLIGSWDNFSKCHKMERDSRRDRGQWRGCHTFRDIVCDGDEVGNKRNGGLKMGSTYYYYYEVDGSTETYDPSKPTTNTCPYLPGQTVNTLEVPVEQALRMRSASMNSLRAADFKTMDPSDKFITPRPAPPIPERISPRVGTSPAPAVSFIHKRSARSISPTWTGAARRFLGLKPSTRGGDRTKTPEVDDVEETRSIASSYTREGPRSVSSIRSVANIRLEGTRSTTPSDGVRSRDISPESLRRFLSGGAPVTPPAIEQAPQLSIPEEIVEENEDDDNFATSAVSESVPFTTLSPPPFQRTFSSPSIT</sequence>
<feature type="non-terminal residue" evidence="2">
    <location>
        <position position="1"/>
    </location>
</feature>
<name>A0A1Y2DJ16_9PEZI</name>
<dbReference type="Proteomes" id="UP000193689">
    <property type="component" value="Unassembled WGS sequence"/>
</dbReference>
<dbReference type="SUPFAM" id="SSF81296">
    <property type="entry name" value="E set domains"/>
    <property type="match status" value="1"/>
</dbReference>
<feature type="region of interest" description="Disordered" evidence="1">
    <location>
        <begin position="251"/>
        <end position="315"/>
    </location>
</feature>
<dbReference type="AlphaFoldDB" id="A0A1Y2DJ16"/>
<dbReference type="InParanoid" id="A0A1Y2DJ16"/>
<dbReference type="RefSeq" id="XP_040711932.1">
    <property type="nucleotide sequence ID" value="XM_040854613.1"/>
</dbReference>
<feature type="region of interest" description="Disordered" evidence="1">
    <location>
        <begin position="125"/>
        <end position="150"/>
    </location>
</feature>
<feature type="compositionally biased region" description="Polar residues" evidence="1">
    <location>
        <begin position="203"/>
        <end position="217"/>
    </location>
</feature>
<dbReference type="InterPro" id="IPR014756">
    <property type="entry name" value="Ig_E-set"/>
</dbReference>
<dbReference type="InterPro" id="IPR013783">
    <property type="entry name" value="Ig-like_fold"/>
</dbReference>
<protein>
    <submittedName>
        <fullName evidence="2">Uncharacterized protein</fullName>
    </submittedName>
</protein>
<evidence type="ECO:0000256" key="1">
    <source>
        <dbReference type="SAM" id="MobiDB-lite"/>
    </source>
</evidence>
<reference evidence="2 3" key="1">
    <citation type="submission" date="2016-07" db="EMBL/GenBank/DDBJ databases">
        <title>Pervasive Adenine N6-methylation of Active Genes in Fungi.</title>
        <authorList>
            <consortium name="DOE Joint Genome Institute"/>
            <person name="Mondo S.J."/>
            <person name="Dannebaum R.O."/>
            <person name="Kuo R.C."/>
            <person name="Labutti K."/>
            <person name="Haridas S."/>
            <person name="Kuo A."/>
            <person name="Salamov A."/>
            <person name="Ahrendt S.R."/>
            <person name="Lipzen A."/>
            <person name="Sullivan W."/>
            <person name="Andreopoulos W.B."/>
            <person name="Clum A."/>
            <person name="Lindquist E."/>
            <person name="Daum C."/>
            <person name="Ramamoorthy G.K."/>
            <person name="Gryganskyi A."/>
            <person name="Culley D."/>
            <person name="Magnuson J.K."/>
            <person name="James T.Y."/>
            <person name="O'Malley M.A."/>
            <person name="Stajich J.E."/>
            <person name="Spatafora J.W."/>
            <person name="Visel A."/>
            <person name="Grigoriev I.V."/>
        </authorList>
    </citation>
    <scope>NUCLEOTIDE SEQUENCE [LARGE SCALE GENOMIC DNA]</scope>
    <source>
        <strain evidence="2 3">CBS 129021</strain>
    </source>
</reference>
<gene>
    <name evidence="2" type="ORF">BCR38DRAFT_305751</name>
</gene>
<comment type="caution">
    <text evidence="2">The sequence shown here is derived from an EMBL/GenBank/DDBJ whole genome shotgun (WGS) entry which is preliminary data.</text>
</comment>
<feature type="compositionally biased region" description="Acidic residues" evidence="1">
    <location>
        <begin position="275"/>
        <end position="285"/>
    </location>
</feature>
<organism evidence="2 3">
    <name type="scientific">Pseudomassariella vexata</name>
    <dbReference type="NCBI Taxonomy" id="1141098"/>
    <lineage>
        <taxon>Eukaryota</taxon>
        <taxon>Fungi</taxon>
        <taxon>Dikarya</taxon>
        <taxon>Ascomycota</taxon>
        <taxon>Pezizomycotina</taxon>
        <taxon>Sordariomycetes</taxon>
        <taxon>Xylariomycetidae</taxon>
        <taxon>Amphisphaeriales</taxon>
        <taxon>Pseudomassariaceae</taxon>
        <taxon>Pseudomassariella</taxon>
    </lineage>
</organism>
<keyword evidence="3" id="KW-1185">Reference proteome</keyword>
<dbReference type="PANTHER" id="PTHR40625">
    <property type="entry name" value="GTP-BINDING PROTEIN ESDC-RELATED"/>
    <property type="match status" value="1"/>
</dbReference>
<evidence type="ECO:0000313" key="2">
    <source>
        <dbReference type="EMBL" id="ORY59238.1"/>
    </source>
</evidence>
<feature type="non-terminal residue" evidence="2">
    <location>
        <position position="315"/>
    </location>
</feature>
<dbReference type="Gene3D" id="2.60.40.10">
    <property type="entry name" value="Immunoglobulins"/>
    <property type="match status" value="1"/>
</dbReference>
<dbReference type="PANTHER" id="PTHR40625:SF1">
    <property type="entry name" value="AMP-ACTIVATED PROTEIN KINASE GLYCOGEN-BINDING DOMAIN-CONTAINING PROTEIN"/>
    <property type="match status" value="1"/>
</dbReference>
<dbReference type="OrthoDB" id="5422351at2759"/>
<feature type="region of interest" description="Disordered" evidence="1">
    <location>
        <begin position="179"/>
        <end position="217"/>
    </location>
</feature>
<dbReference type="GeneID" id="63770825"/>
<proteinExistence type="predicted"/>
<dbReference type="EMBL" id="MCFJ01000014">
    <property type="protein sequence ID" value="ORY59238.1"/>
    <property type="molecule type" value="Genomic_DNA"/>
</dbReference>
<evidence type="ECO:0000313" key="3">
    <source>
        <dbReference type="Proteomes" id="UP000193689"/>
    </source>
</evidence>
<dbReference type="STRING" id="1141098.A0A1Y2DJ16"/>
<accession>A0A1Y2DJ16</accession>
<feature type="compositionally biased region" description="Polar residues" evidence="1">
    <location>
        <begin position="286"/>
        <end position="300"/>
    </location>
</feature>